<keyword evidence="10" id="KW-1002">Plastid outer membrane</keyword>
<evidence type="ECO:0000256" key="3">
    <source>
        <dbReference type="ARBA" id="ARBA00022448"/>
    </source>
</evidence>
<feature type="coiled-coil region" evidence="17">
    <location>
        <begin position="214"/>
        <end position="262"/>
    </location>
</feature>
<dbReference type="GO" id="GO:0016787">
    <property type="term" value="F:hydrolase activity"/>
    <property type="evidence" value="ECO:0007669"/>
    <property type="project" value="UniProtKB-KW"/>
</dbReference>
<evidence type="ECO:0000256" key="6">
    <source>
        <dbReference type="ARBA" id="ARBA00022692"/>
    </source>
</evidence>
<name>A0A4P9YF93_ROZAC</name>
<dbReference type="Pfam" id="PF04548">
    <property type="entry name" value="AIG1"/>
    <property type="match status" value="1"/>
</dbReference>
<dbReference type="AlphaFoldDB" id="A0A4P9YF93"/>
<evidence type="ECO:0000313" key="20">
    <source>
        <dbReference type="Proteomes" id="UP000281549"/>
    </source>
</evidence>
<gene>
    <name evidence="19" type="ORF">ROZALSC1DRAFT_30169</name>
</gene>
<evidence type="ECO:0000313" key="19">
    <source>
        <dbReference type="EMBL" id="RKP18096.1"/>
    </source>
</evidence>
<accession>A0A4P9YF93</accession>
<evidence type="ECO:0000256" key="9">
    <source>
        <dbReference type="ARBA" id="ARBA00022801"/>
    </source>
</evidence>
<dbReference type="PANTHER" id="PTHR10903:SF135">
    <property type="entry name" value="TRANSLOCASE OF CHLOROPLAST 120, CHLOROPLASTIC-RELATED"/>
    <property type="match status" value="1"/>
</dbReference>
<dbReference type="Proteomes" id="UP000281549">
    <property type="component" value="Unassembled WGS sequence"/>
</dbReference>
<evidence type="ECO:0000256" key="14">
    <source>
        <dbReference type="ARBA" id="ARBA00023134"/>
    </source>
</evidence>
<dbReference type="InterPro" id="IPR027417">
    <property type="entry name" value="P-loop_NTPase"/>
</dbReference>
<keyword evidence="4" id="KW-0150">Chloroplast</keyword>
<dbReference type="EMBL" id="ML005562">
    <property type="protein sequence ID" value="RKP18096.1"/>
    <property type="molecule type" value="Genomic_DNA"/>
</dbReference>
<organism evidence="19 20">
    <name type="scientific">Rozella allomycis (strain CSF55)</name>
    <dbReference type="NCBI Taxonomy" id="988480"/>
    <lineage>
        <taxon>Eukaryota</taxon>
        <taxon>Fungi</taxon>
        <taxon>Fungi incertae sedis</taxon>
        <taxon>Cryptomycota</taxon>
        <taxon>Cryptomycota incertae sedis</taxon>
        <taxon>Rozella</taxon>
    </lineage>
</organism>
<evidence type="ECO:0000256" key="2">
    <source>
        <dbReference type="ARBA" id="ARBA00004167"/>
    </source>
</evidence>
<keyword evidence="6" id="KW-0812">Transmembrane</keyword>
<keyword evidence="5" id="KW-0934">Plastid</keyword>
<evidence type="ECO:0000256" key="11">
    <source>
        <dbReference type="ARBA" id="ARBA00022842"/>
    </source>
</evidence>
<evidence type="ECO:0000256" key="5">
    <source>
        <dbReference type="ARBA" id="ARBA00022640"/>
    </source>
</evidence>
<dbReference type="SUPFAM" id="SSF52540">
    <property type="entry name" value="P-loop containing nucleoside triphosphate hydrolases"/>
    <property type="match status" value="1"/>
</dbReference>
<keyword evidence="11" id="KW-0460">Magnesium</keyword>
<keyword evidence="7" id="KW-0479">Metal-binding</keyword>
<keyword evidence="8" id="KW-0547">Nucleotide-binding</keyword>
<evidence type="ECO:0000256" key="17">
    <source>
        <dbReference type="SAM" id="Coils"/>
    </source>
</evidence>
<evidence type="ECO:0000256" key="10">
    <source>
        <dbReference type="ARBA" id="ARBA00022805"/>
    </source>
</evidence>
<evidence type="ECO:0000256" key="4">
    <source>
        <dbReference type="ARBA" id="ARBA00022528"/>
    </source>
</evidence>
<keyword evidence="17" id="KW-0175">Coiled coil</keyword>
<keyword evidence="14" id="KW-0342">GTP-binding</keyword>
<proteinExistence type="predicted"/>
<evidence type="ECO:0000256" key="7">
    <source>
        <dbReference type="ARBA" id="ARBA00022723"/>
    </source>
</evidence>
<feature type="domain" description="AIG1-type G" evidence="18">
    <location>
        <begin position="416"/>
        <end position="558"/>
    </location>
</feature>
<dbReference type="InterPro" id="IPR045058">
    <property type="entry name" value="GIMA/IAN/Toc"/>
</dbReference>
<keyword evidence="9 19" id="KW-0378">Hydrolase</keyword>
<evidence type="ECO:0000256" key="15">
    <source>
        <dbReference type="ARBA" id="ARBA00023136"/>
    </source>
</evidence>
<evidence type="ECO:0000256" key="12">
    <source>
        <dbReference type="ARBA" id="ARBA00022927"/>
    </source>
</evidence>
<comment type="cofactor">
    <cofactor evidence="1">
        <name>Mg(2+)</name>
        <dbReference type="ChEBI" id="CHEBI:18420"/>
    </cofactor>
</comment>
<protein>
    <submittedName>
        <fullName evidence="19">P-loop containing nucleoside triphosphate hydrolase protein</fullName>
    </submittedName>
</protein>
<feature type="non-terminal residue" evidence="19">
    <location>
        <position position="1"/>
    </location>
</feature>
<evidence type="ECO:0000259" key="18">
    <source>
        <dbReference type="Pfam" id="PF04548"/>
    </source>
</evidence>
<keyword evidence="13" id="KW-1133">Transmembrane helix</keyword>
<evidence type="ECO:0000256" key="8">
    <source>
        <dbReference type="ARBA" id="ARBA00022741"/>
    </source>
</evidence>
<keyword evidence="3" id="KW-0813">Transport</keyword>
<dbReference type="GO" id="GO:0016020">
    <property type="term" value="C:membrane"/>
    <property type="evidence" value="ECO:0007669"/>
    <property type="project" value="UniProtKB-SubCell"/>
</dbReference>
<sequence>GLDAFFFFVPVDRSPDFHLASEFNFISSLTAIEGYKQVFIIFTFADSVVMTEEEEKMKIDELRTNTIEIAPQAGEFLNSLKYLFYRDNLALDVNSKIILPIEMFITKAYFEVYENSEKNNGNTISIQTIIESKMKYELQMLEEEREQLISYFKNKLSLSEPLSADLHSLTSELKDRIEVQNNEVLNSMTHNKLLTARLDLIKDIEALKRMNFKYNFLETEKGHLKQNVTSLKNDAEKLVEEYNEAKLQCKELINECKKLRLHYSFLDISETSWYEPNYYCYRNYVRFFRILYSPHIEILSDDVWDYFRKLMLKELEIMTHEAKIPILSKDLPTSNDYMKYAKILTNFNHKLAKKTNEIEEKTEDIKSRNYRLADYPQHQILIDAILRNMPPGYPASYKEKLLNAVMLDCEWEFKPLNVLLLGYFGSGKSTIVNVLHGLFDLVPNDSREVAKSSNSMDSVTTECKGYDCSIDGVNLHVVDTPGFEDKEAKNNEVATLIADQVPKLLKDGIDAFFFLYPVDRACDSQLVNVFNFITSLITKEGFKQGFIVFTKADTVMMTGEDEQKKIEELKAKFMAVAPQAKEFLETVKYLFYRHMIAFGKSGHMFFSEARRTFAVKAYSEILNKCVENNGKTFSSQAMINAKIEYEKMNQEIEFKFYDAQNQEAWFERI</sequence>
<reference evidence="20" key="1">
    <citation type="journal article" date="2018" name="Nat. Microbiol.">
        <title>Leveraging single-cell genomics to expand the fungal tree of life.</title>
        <authorList>
            <person name="Ahrendt S.R."/>
            <person name="Quandt C.A."/>
            <person name="Ciobanu D."/>
            <person name="Clum A."/>
            <person name="Salamov A."/>
            <person name="Andreopoulos B."/>
            <person name="Cheng J.F."/>
            <person name="Woyke T."/>
            <person name="Pelin A."/>
            <person name="Henrissat B."/>
            <person name="Reynolds N.K."/>
            <person name="Benny G.L."/>
            <person name="Smith M.E."/>
            <person name="James T.Y."/>
            <person name="Grigoriev I.V."/>
        </authorList>
    </citation>
    <scope>NUCLEOTIDE SEQUENCE [LARGE SCALE GENOMIC DNA]</scope>
    <source>
        <strain evidence="20">CSF55</strain>
    </source>
</reference>
<evidence type="ECO:0000256" key="1">
    <source>
        <dbReference type="ARBA" id="ARBA00001946"/>
    </source>
</evidence>
<evidence type="ECO:0000256" key="13">
    <source>
        <dbReference type="ARBA" id="ARBA00022989"/>
    </source>
</evidence>
<keyword evidence="15" id="KW-0472">Membrane</keyword>
<evidence type="ECO:0000256" key="16">
    <source>
        <dbReference type="ARBA" id="ARBA00024013"/>
    </source>
</evidence>
<dbReference type="PANTHER" id="PTHR10903">
    <property type="entry name" value="GTPASE, IMAP FAMILY MEMBER-RELATED"/>
    <property type="match status" value="1"/>
</dbReference>
<comment type="subcellular location">
    <subcellularLocation>
        <location evidence="2">Membrane</location>
        <topology evidence="2">Single-pass membrane protein</topology>
    </subcellularLocation>
    <subcellularLocation>
        <location evidence="16">Plastid</location>
        <location evidence="16">Chloroplast outer membrane</location>
    </subcellularLocation>
</comment>
<dbReference type="GO" id="GO:0046872">
    <property type="term" value="F:metal ion binding"/>
    <property type="evidence" value="ECO:0007669"/>
    <property type="project" value="UniProtKB-KW"/>
</dbReference>
<dbReference type="GO" id="GO:0005525">
    <property type="term" value="F:GTP binding"/>
    <property type="evidence" value="ECO:0007669"/>
    <property type="project" value="UniProtKB-KW"/>
</dbReference>
<dbReference type="GO" id="GO:0015031">
    <property type="term" value="P:protein transport"/>
    <property type="evidence" value="ECO:0007669"/>
    <property type="project" value="UniProtKB-KW"/>
</dbReference>
<dbReference type="InterPro" id="IPR006703">
    <property type="entry name" value="G_AIG1"/>
</dbReference>
<dbReference type="Gene3D" id="3.40.50.300">
    <property type="entry name" value="P-loop containing nucleotide triphosphate hydrolases"/>
    <property type="match status" value="1"/>
</dbReference>
<keyword evidence="12" id="KW-0653">Protein transport</keyword>